<organism evidence="3 4">
    <name type="scientific">Pogonomyrmex barbatus</name>
    <name type="common">red harvester ant</name>
    <dbReference type="NCBI Taxonomy" id="144034"/>
    <lineage>
        <taxon>Eukaryota</taxon>
        <taxon>Metazoa</taxon>
        <taxon>Ecdysozoa</taxon>
        <taxon>Arthropoda</taxon>
        <taxon>Hexapoda</taxon>
        <taxon>Insecta</taxon>
        <taxon>Pterygota</taxon>
        <taxon>Neoptera</taxon>
        <taxon>Endopterygota</taxon>
        <taxon>Hymenoptera</taxon>
        <taxon>Apocrita</taxon>
        <taxon>Aculeata</taxon>
        <taxon>Formicoidea</taxon>
        <taxon>Formicidae</taxon>
        <taxon>Myrmicinae</taxon>
        <taxon>Pogonomyrmex</taxon>
    </lineage>
</organism>
<evidence type="ECO:0000313" key="4">
    <source>
        <dbReference type="RefSeq" id="XP_011631340.1"/>
    </source>
</evidence>
<dbReference type="Gene3D" id="2.30.230.10">
    <property type="entry name" value="Lipovitellin, beta-sheet shell regions, chain A"/>
    <property type="match status" value="1"/>
</dbReference>
<reference evidence="4" key="1">
    <citation type="submission" date="2025-08" db="UniProtKB">
        <authorList>
            <consortium name="RefSeq"/>
        </authorList>
    </citation>
    <scope>IDENTIFICATION</scope>
</reference>
<dbReference type="InterPro" id="IPR001747">
    <property type="entry name" value="Vitellogenin_N"/>
</dbReference>
<evidence type="ECO:0000256" key="1">
    <source>
        <dbReference type="SAM" id="SignalP"/>
    </source>
</evidence>
<feature type="chain" id="PRO_5027084061" evidence="1">
    <location>
        <begin position="20"/>
        <end position="290"/>
    </location>
</feature>
<protein>
    <submittedName>
        <fullName evidence="4">Uncharacterized protein LOC105423328</fullName>
    </submittedName>
</protein>
<accession>A0A6I9VR72</accession>
<dbReference type="AlphaFoldDB" id="A0A6I9VR72"/>
<name>A0A6I9VR72_9HYME</name>
<dbReference type="OrthoDB" id="7572579at2759"/>
<feature type="domain" description="Vitellogenin" evidence="2">
    <location>
        <begin position="58"/>
        <end position="166"/>
    </location>
</feature>
<sequence>MNVILIPFFLAAHMVVNDTSEWMFGPEYSYDMNITYVIKSDPHEPINDMQLISTIKCRPKMSNSLFCHLNNSTYLQLFKNHTFTREVTTEQMFEIKFNNRGVEGLIIEPPTRMDVVNILRKIATQFNIVVDPITIRMSQYMNRENSSMGDCATTYRITHEETDMLEKEDKDFQLVVMPLIDAELGTLSIEKSRKRCINAPRYVDFSTGILKMGRFISKIHIDPDKFETFTEFDGKISLLSESEHRRLSFKEIIQINLNGIEPAQGELPTLFYGEMIDLNTNNDIPSNFIN</sequence>
<evidence type="ECO:0000313" key="3">
    <source>
        <dbReference type="Proteomes" id="UP000504615"/>
    </source>
</evidence>
<dbReference type="Pfam" id="PF01347">
    <property type="entry name" value="Vitellogenin_N"/>
    <property type="match status" value="1"/>
</dbReference>
<dbReference type="GO" id="GO:0005319">
    <property type="term" value="F:lipid transporter activity"/>
    <property type="evidence" value="ECO:0007669"/>
    <property type="project" value="InterPro"/>
</dbReference>
<dbReference type="Proteomes" id="UP000504615">
    <property type="component" value="Unplaced"/>
</dbReference>
<dbReference type="InterPro" id="IPR015816">
    <property type="entry name" value="Vitellinogen_b-sht_N"/>
</dbReference>
<dbReference type="GeneID" id="105423328"/>
<evidence type="ECO:0000259" key="2">
    <source>
        <dbReference type="Pfam" id="PF01347"/>
    </source>
</evidence>
<proteinExistence type="predicted"/>
<gene>
    <name evidence="4" type="primary">LOC105423328</name>
</gene>
<feature type="signal peptide" evidence="1">
    <location>
        <begin position="1"/>
        <end position="19"/>
    </location>
</feature>
<dbReference type="KEGG" id="pbar:105423328"/>
<keyword evidence="3" id="KW-1185">Reference proteome</keyword>
<keyword evidence="1" id="KW-0732">Signal</keyword>
<dbReference type="RefSeq" id="XP_011631340.1">
    <property type="nucleotide sequence ID" value="XM_011633038.2"/>
</dbReference>